<sequence>MPSKLIFAPITLLVGGWMFTSSFGTNTIQQSATPYSTQQQIVEVEMPEPAKSFLRFGGAIIASVGTSSLVFWELASKKRSTKPQLLLASSQNFVPTQSQLQNNSCAMSPPAQQNQEVSAPHNTLIPNSTQQPNDSGKAERSKKVPSFYQTSSIEASVSNNHDALNGFNPQANFEDKYAEVKSLVYENTVGVVGKEKGSGKTSKLGYLIAEHIKLGHLVWMVNPFAKGQQWKGIKVFGRGYKFVEATNAIREFTRIAFWRIAEAGDETKEYEPFDDYHLHLSLDEMSNYSSEIDTIDSTVMPKFWEAVVQFLRQANMSVSFASHGDTQAMLGGAKALAGKSQTIKDAIVWLYAQAITDTSVEGNKRCAGWAYLIRPDGGERGKTRIEIPSWMQGPPATRIDGKDRYNYIQLVQKYCPQYLYLPATAKNTQPEESSSSVTDTEQFRQKLIEQEDIWGSDGDKNN</sequence>
<dbReference type="AlphaFoldDB" id="A0A1Z4LTM3"/>
<proteinExistence type="predicted"/>
<evidence type="ECO:0000256" key="1">
    <source>
        <dbReference type="SAM" id="MobiDB-lite"/>
    </source>
</evidence>
<evidence type="ECO:0000313" key="2">
    <source>
        <dbReference type="EMBL" id="BAY84554.1"/>
    </source>
</evidence>
<name>A0A1Z4LTM3_9CYAN</name>
<dbReference type="Proteomes" id="UP000218418">
    <property type="component" value="Chromosome"/>
</dbReference>
<evidence type="ECO:0000313" key="3">
    <source>
        <dbReference type="Proteomes" id="UP000218418"/>
    </source>
</evidence>
<accession>A0A1Z4LTM3</accession>
<organism evidence="2 3">
    <name type="scientific">Calothrix parasitica NIES-267</name>
    <dbReference type="NCBI Taxonomy" id="1973488"/>
    <lineage>
        <taxon>Bacteria</taxon>
        <taxon>Bacillati</taxon>
        <taxon>Cyanobacteriota</taxon>
        <taxon>Cyanophyceae</taxon>
        <taxon>Nostocales</taxon>
        <taxon>Calotrichaceae</taxon>
        <taxon>Calothrix</taxon>
    </lineage>
</organism>
<feature type="compositionally biased region" description="Polar residues" evidence="1">
    <location>
        <begin position="100"/>
        <end position="134"/>
    </location>
</feature>
<protein>
    <submittedName>
        <fullName evidence="2">Uncharacterized protein</fullName>
    </submittedName>
</protein>
<dbReference type="EMBL" id="AP018227">
    <property type="protein sequence ID" value="BAY84554.1"/>
    <property type="molecule type" value="Genomic_DNA"/>
</dbReference>
<gene>
    <name evidence="2" type="ORF">NIES267_40500</name>
</gene>
<keyword evidence="3" id="KW-1185">Reference proteome</keyword>
<reference evidence="2 3" key="1">
    <citation type="submission" date="2017-06" db="EMBL/GenBank/DDBJ databases">
        <title>Genome sequencing of cyanobaciteial culture collection at National Institute for Environmental Studies (NIES).</title>
        <authorList>
            <person name="Hirose Y."/>
            <person name="Shimura Y."/>
            <person name="Fujisawa T."/>
            <person name="Nakamura Y."/>
            <person name="Kawachi M."/>
        </authorList>
    </citation>
    <scope>NUCLEOTIDE SEQUENCE [LARGE SCALE GENOMIC DNA]</scope>
    <source>
        <strain evidence="2 3">NIES-267</strain>
    </source>
</reference>
<dbReference type="OrthoDB" id="504886at2"/>
<feature type="region of interest" description="Disordered" evidence="1">
    <location>
        <begin position="100"/>
        <end position="143"/>
    </location>
</feature>